<proteinExistence type="predicted"/>
<evidence type="ECO:0000313" key="1">
    <source>
        <dbReference type="EMBL" id="CAE8659841.1"/>
    </source>
</evidence>
<dbReference type="AlphaFoldDB" id="A0A813J0C1"/>
<gene>
    <name evidence="1" type="ORF">PGLA2088_LOCUS13903</name>
</gene>
<organism evidence="1 2">
    <name type="scientific">Polarella glacialis</name>
    <name type="common">Dinoflagellate</name>
    <dbReference type="NCBI Taxonomy" id="89957"/>
    <lineage>
        <taxon>Eukaryota</taxon>
        <taxon>Sar</taxon>
        <taxon>Alveolata</taxon>
        <taxon>Dinophyceae</taxon>
        <taxon>Suessiales</taxon>
        <taxon>Suessiaceae</taxon>
        <taxon>Polarella</taxon>
    </lineage>
</organism>
<name>A0A813J0C1_POLGL</name>
<evidence type="ECO:0000313" key="2">
    <source>
        <dbReference type="Proteomes" id="UP000626109"/>
    </source>
</evidence>
<reference evidence="1" key="1">
    <citation type="submission" date="2021-02" db="EMBL/GenBank/DDBJ databases">
        <authorList>
            <person name="Dougan E. K."/>
            <person name="Rhodes N."/>
            <person name="Thang M."/>
            <person name="Chan C."/>
        </authorList>
    </citation>
    <scope>NUCLEOTIDE SEQUENCE</scope>
</reference>
<dbReference type="EMBL" id="CAJNNW010016832">
    <property type="protein sequence ID" value="CAE8659841.1"/>
    <property type="molecule type" value="Genomic_DNA"/>
</dbReference>
<comment type="caution">
    <text evidence="1">The sequence shown here is derived from an EMBL/GenBank/DDBJ whole genome shotgun (WGS) entry which is preliminary data.</text>
</comment>
<accession>A0A813J0C1</accession>
<sequence>MAHLQRAMLLVQYMSTQRWHARRLRKASAAGNYPSRALFLLQSVFCNYTKDYRPTPGKEKPWLVGLGMRCNSPFFTKASAKFKTTPKLLEKVLRDVHNNGMSLLTPIPTTNTQELSGLSKILAPWGLPPARISASLYDKEACTRGLW</sequence>
<dbReference type="Proteomes" id="UP000626109">
    <property type="component" value="Unassembled WGS sequence"/>
</dbReference>
<protein>
    <submittedName>
        <fullName evidence="1">Uncharacterized protein</fullName>
    </submittedName>
</protein>